<comment type="caution">
    <text evidence="1">The sequence shown here is derived from an EMBL/GenBank/DDBJ whole genome shotgun (WGS) entry which is preliminary data.</text>
</comment>
<keyword evidence="2" id="KW-1185">Reference proteome</keyword>
<organism evidence="1 2">
    <name type="scientific">Undibacterium curvum</name>
    <dbReference type="NCBI Taxonomy" id="2762294"/>
    <lineage>
        <taxon>Bacteria</taxon>
        <taxon>Pseudomonadati</taxon>
        <taxon>Pseudomonadota</taxon>
        <taxon>Betaproteobacteria</taxon>
        <taxon>Burkholderiales</taxon>
        <taxon>Oxalobacteraceae</taxon>
        <taxon>Undibacterium</taxon>
    </lineage>
</organism>
<proteinExistence type="predicted"/>
<accession>A0ABR7A6M3</accession>
<dbReference type="Proteomes" id="UP000654304">
    <property type="component" value="Unassembled WGS sequence"/>
</dbReference>
<sequence length="132" mass="14758">MKTEVKRYPDLPWVVLEDIHEAEAWLDLYNRELQQLIPAQQHSQGQGVCFTLLHGGELYLHTNSDGDILLDVLPEAAWAVPVLSAITGVQPPRGQVWLIAAEHLLPLVLGLNSLIASTRLVLQHDFGIRRQA</sequence>
<protein>
    <submittedName>
        <fullName evidence="1">Uncharacterized protein</fullName>
    </submittedName>
</protein>
<dbReference type="EMBL" id="JACOGD010000006">
    <property type="protein sequence ID" value="MBC3932537.1"/>
    <property type="molecule type" value="Genomic_DNA"/>
</dbReference>
<name>A0ABR7A6M3_9BURK</name>
<dbReference type="RefSeq" id="WP_186904180.1">
    <property type="nucleotide sequence ID" value="NZ_JACOGD010000006.1"/>
</dbReference>
<evidence type="ECO:0000313" key="2">
    <source>
        <dbReference type="Proteomes" id="UP000654304"/>
    </source>
</evidence>
<gene>
    <name evidence="1" type="ORF">H8K43_12685</name>
</gene>
<reference evidence="1 2" key="1">
    <citation type="submission" date="2020-08" db="EMBL/GenBank/DDBJ databases">
        <title>Novel species isolated from subtropical streams in China.</title>
        <authorList>
            <person name="Lu H."/>
        </authorList>
    </citation>
    <scope>NUCLEOTIDE SEQUENCE [LARGE SCALE GENOMIC DNA]</scope>
    <source>
        <strain evidence="1 2">CY22W</strain>
    </source>
</reference>
<evidence type="ECO:0000313" key="1">
    <source>
        <dbReference type="EMBL" id="MBC3932537.1"/>
    </source>
</evidence>